<reference evidence="1 2" key="1">
    <citation type="submission" date="2014-04" db="EMBL/GenBank/DDBJ databases">
        <title>Evolutionary Origins and Diversification of the Mycorrhizal Mutualists.</title>
        <authorList>
            <consortium name="DOE Joint Genome Institute"/>
            <consortium name="Mycorrhizal Genomics Consortium"/>
            <person name="Kohler A."/>
            <person name="Kuo A."/>
            <person name="Nagy L.G."/>
            <person name="Floudas D."/>
            <person name="Copeland A."/>
            <person name="Barry K.W."/>
            <person name="Cichocki N."/>
            <person name="Veneault-Fourrey C."/>
            <person name="LaButti K."/>
            <person name="Lindquist E.A."/>
            <person name="Lipzen A."/>
            <person name="Lundell T."/>
            <person name="Morin E."/>
            <person name="Murat C."/>
            <person name="Riley R."/>
            <person name="Ohm R."/>
            <person name="Sun H."/>
            <person name="Tunlid A."/>
            <person name="Henrissat B."/>
            <person name="Grigoriev I.V."/>
            <person name="Hibbett D.S."/>
            <person name="Martin F."/>
        </authorList>
    </citation>
    <scope>NUCLEOTIDE SEQUENCE [LARGE SCALE GENOMIC DNA]</scope>
    <source>
        <strain evidence="1 2">Koide BX008</strain>
    </source>
</reference>
<evidence type="ECO:0000313" key="2">
    <source>
        <dbReference type="Proteomes" id="UP000054549"/>
    </source>
</evidence>
<dbReference type="Proteomes" id="UP000054549">
    <property type="component" value="Unassembled WGS sequence"/>
</dbReference>
<dbReference type="AlphaFoldDB" id="A0A0C2WL70"/>
<keyword evidence="2" id="KW-1185">Reference proteome</keyword>
<accession>A0A0C2WL70</accession>
<sequence>MEYRKHLCKTQGLMSWKEQCKDIFDVKSVNPKPSHNHSKTTYPIGLFSFALASVDRGSVRGSGT</sequence>
<proteinExistence type="predicted"/>
<protein>
    <submittedName>
        <fullName evidence="1">Uncharacterized protein</fullName>
    </submittedName>
</protein>
<organism evidence="1 2">
    <name type="scientific">Amanita muscaria (strain Koide BX008)</name>
    <dbReference type="NCBI Taxonomy" id="946122"/>
    <lineage>
        <taxon>Eukaryota</taxon>
        <taxon>Fungi</taxon>
        <taxon>Dikarya</taxon>
        <taxon>Basidiomycota</taxon>
        <taxon>Agaricomycotina</taxon>
        <taxon>Agaricomycetes</taxon>
        <taxon>Agaricomycetidae</taxon>
        <taxon>Agaricales</taxon>
        <taxon>Pluteineae</taxon>
        <taxon>Amanitaceae</taxon>
        <taxon>Amanita</taxon>
    </lineage>
</organism>
<dbReference type="InParanoid" id="A0A0C2WL70"/>
<dbReference type="HOGENOM" id="CLU_2867181_0_0_1"/>
<evidence type="ECO:0000313" key="1">
    <source>
        <dbReference type="EMBL" id="KIL57431.1"/>
    </source>
</evidence>
<name>A0A0C2WL70_AMAMK</name>
<gene>
    <name evidence="1" type="ORF">M378DRAFT_171757</name>
</gene>
<dbReference type="EMBL" id="KN818370">
    <property type="protein sequence ID" value="KIL57431.1"/>
    <property type="molecule type" value="Genomic_DNA"/>
</dbReference>